<dbReference type="HOGENOM" id="CLU_671962_0_0_2"/>
<name>D2ZPN8_METSM</name>
<protein>
    <recommendedName>
        <fullName evidence="5">B box-type domain-containing protein</fullName>
    </recommendedName>
</protein>
<dbReference type="EMBL" id="ABYV02000006">
    <property type="protein sequence ID" value="EFC93235.1"/>
    <property type="molecule type" value="Genomic_DNA"/>
</dbReference>
<organism evidence="3 4">
    <name type="scientific">Methanobrevibacter smithii DSM 2374</name>
    <dbReference type="NCBI Taxonomy" id="521002"/>
    <lineage>
        <taxon>Archaea</taxon>
        <taxon>Methanobacteriati</taxon>
        <taxon>Methanobacteriota</taxon>
        <taxon>Methanomada group</taxon>
        <taxon>Methanobacteria</taxon>
        <taxon>Methanobacteriales</taxon>
        <taxon>Methanobacteriaceae</taxon>
        <taxon>Methanobrevibacter</taxon>
    </lineage>
</organism>
<reference evidence="3 4" key="1">
    <citation type="submission" date="2010-01" db="EMBL/GenBank/DDBJ databases">
        <authorList>
            <person name="Weinstock G."/>
            <person name="Sodergren E."/>
            <person name="Clifton S."/>
            <person name="Fulton L."/>
            <person name="Fulton B."/>
            <person name="Courtney L."/>
            <person name="Fronick C."/>
            <person name="Harrison M."/>
            <person name="Strong C."/>
            <person name="Farmer C."/>
            <person name="Delahaunty K."/>
            <person name="Markovic C."/>
            <person name="Hall O."/>
            <person name="Minx P."/>
            <person name="Tomlinson C."/>
            <person name="Mitreva M."/>
            <person name="Nelson J."/>
            <person name="Hou S."/>
            <person name="Wollam A."/>
            <person name="Pepin K.H."/>
            <person name="Johnson M."/>
            <person name="Bhonagiri V."/>
            <person name="Nash W.E."/>
            <person name="Warren W."/>
            <person name="Chinwalla A."/>
            <person name="Mardis E.R."/>
            <person name="Wilson R.K."/>
        </authorList>
    </citation>
    <scope>NUCLEOTIDE SEQUENCE [LARGE SCALE GENOMIC DNA]</scope>
    <source>
        <strain evidence="3 4">DSM 2374</strain>
    </source>
</reference>
<sequence length="444" mass="51873">MECYYHPNKEGVNTCAICGKSVCEECSLEIAGKMYCKECLEKIVGIGLNNKTNEQKETQNIASQNVEKKSEPVRLGKKEEPPVYDESIYQPPKEEKAIFASDLSSNLDQSNENIYAGDLQEESSVYNTSPQQDSYPKEEVFNKPIADDSPYNIKGMSYSKEVNETPESYFRKESAPYLEPSNNINQDQSMGQNIIENQQQTLRQQPQSAQNEFDYYPQEQIAPQQQAPQDYIYPDHTYEPEETSARQALEEKYERYLDDLYFDETEVPLEEQLAKDEEEYGSLTKKPYVPQTPQPTEKEYNQQIIEEPAYVPQQMERQAYNPQANENQMYAQQQNYYQQEPQIRQPHRSYEEEQELDRQIRDQLNIRREQPKKSKKPIHNIRYEDEKEPFGIVDIILTIILIIAIIIVLFYIVYLFFLTNSYPTFLDAVFGLQDPGELIGNLMK</sequence>
<feature type="compositionally biased region" description="Basic and acidic residues" evidence="1">
    <location>
        <begin position="66"/>
        <end position="81"/>
    </location>
</feature>
<evidence type="ECO:0000256" key="1">
    <source>
        <dbReference type="SAM" id="MobiDB-lite"/>
    </source>
</evidence>
<dbReference type="AlphaFoldDB" id="D2ZPN8"/>
<dbReference type="GeneID" id="301000554"/>
<keyword evidence="2" id="KW-1133">Transmembrane helix</keyword>
<evidence type="ECO:0000256" key="2">
    <source>
        <dbReference type="SAM" id="Phobius"/>
    </source>
</evidence>
<evidence type="ECO:0000313" key="3">
    <source>
        <dbReference type="EMBL" id="EFC93235.1"/>
    </source>
</evidence>
<evidence type="ECO:0000313" key="4">
    <source>
        <dbReference type="Proteomes" id="UP000004028"/>
    </source>
</evidence>
<dbReference type="RefSeq" id="WP_004032942.1">
    <property type="nucleotide sequence ID" value="NZ_GG704759.1"/>
</dbReference>
<proteinExistence type="predicted"/>
<feature type="transmembrane region" description="Helical" evidence="2">
    <location>
        <begin position="395"/>
        <end position="417"/>
    </location>
</feature>
<keyword evidence="2" id="KW-0472">Membrane</keyword>
<comment type="caution">
    <text evidence="3">The sequence shown here is derived from an EMBL/GenBank/DDBJ whole genome shotgun (WGS) entry which is preliminary data.</text>
</comment>
<keyword evidence="2" id="KW-0812">Transmembrane</keyword>
<gene>
    <name evidence="3" type="ORF">METSMIF1_02806</name>
</gene>
<feature type="region of interest" description="Disordered" evidence="1">
    <location>
        <begin position="63"/>
        <end position="86"/>
    </location>
</feature>
<dbReference type="PATRIC" id="fig|521002.11.peg.788"/>
<evidence type="ECO:0008006" key="5">
    <source>
        <dbReference type="Google" id="ProtNLM"/>
    </source>
</evidence>
<accession>D2ZPN8</accession>
<dbReference type="Proteomes" id="UP000004028">
    <property type="component" value="Unassembled WGS sequence"/>
</dbReference>